<dbReference type="EMBL" id="BSNL01000001">
    <property type="protein sequence ID" value="GLQ28727.1"/>
    <property type="molecule type" value="Genomic_DNA"/>
</dbReference>
<dbReference type="InterPro" id="IPR000086">
    <property type="entry name" value="NUDIX_hydrolase_dom"/>
</dbReference>
<reference evidence="2" key="2">
    <citation type="submission" date="2023-01" db="EMBL/GenBank/DDBJ databases">
        <title>Draft genome sequence of Sulfitobacter pacificus strain NBRC 109915.</title>
        <authorList>
            <person name="Sun Q."/>
            <person name="Mori K."/>
        </authorList>
    </citation>
    <scope>NUCLEOTIDE SEQUENCE</scope>
    <source>
        <strain evidence="2">NBRC 109915</strain>
    </source>
</reference>
<dbReference type="PANTHER" id="PTHR43736">
    <property type="entry name" value="ADP-RIBOSE PYROPHOSPHATASE"/>
    <property type="match status" value="1"/>
</dbReference>
<dbReference type="PROSITE" id="PS51462">
    <property type="entry name" value="NUDIX"/>
    <property type="match status" value="1"/>
</dbReference>
<dbReference type="SUPFAM" id="SSF55811">
    <property type="entry name" value="Nudix"/>
    <property type="match status" value="1"/>
</dbReference>
<dbReference type="Gene3D" id="3.90.79.10">
    <property type="entry name" value="Nucleoside Triphosphate Pyrophosphohydrolase"/>
    <property type="match status" value="1"/>
</dbReference>
<dbReference type="PANTHER" id="PTHR43736:SF1">
    <property type="entry name" value="DIHYDRONEOPTERIN TRIPHOSPHATE DIPHOSPHATASE"/>
    <property type="match status" value="1"/>
</dbReference>
<gene>
    <name evidence="2" type="ORF">GCM10007927_35300</name>
</gene>
<reference evidence="2" key="1">
    <citation type="journal article" date="2014" name="Int. J. Syst. Evol. Microbiol.">
        <title>Complete genome of a new Firmicutes species belonging to the dominant human colonic microbiota ('Ruminococcus bicirculans') reveals two chromosomes and a selective capacity to utilize plant glucans.</title>
        <authorList>
            <consortium name="NISC Comparative Sequencing Program"/>
            <person name="Wegmann U."/>
            <person name="Louis P."/>
            <person name="Goesmann A."/>
            <person name="Henrissat B."/>
            <person name="Duncan S.H."/>
            <person name="Flint H.J."/>
        </authorList>
    </citation>
    <scope>NUCLEOTIDE SEQUENCE</scope>
    <source>
        <strain evidence="2">NBRC 109915</strain>
    </source>
</reference>
<name>A0ABQ5VNI3_9RHOB</name>
<dbReference type="InterPro" id="IPR015797">
    <property type="entry name" value="NUDIX_hydrolase-like_dom_sf"/>
</dbReference>
<protein>
    <submittedName>
        <fullName evidence="2">NUDIX domain-containing protein</fullName>
    </submittedName>
</protein>
<sequence>MNTEDDAGFKGAKLALFLGQQLVVILRDEKPNLSFPGHWDLPGGGREGEETPFKCVQRECFEELGLTVLRENIRWARRFGQAGTDVSVWFFVGRLPFDAVKDIRFGDEGQEWRMMEVREFLNHPKGIPEFQDRLRIYLREREETAGQEKPPLP</sequence>
<keyword evidence="3" id="KW-1185">Reference proteome</keyword>
<evidence type="ECO:0000259" key="1">
    <source>
        <dbReference type="PROSITE" id="PS51462"/>
    </source>
</evidence>
<evidence type="ECO:0000313" key="2">
    <source>
        <dbReference type="EMBL" id="GLQ28727.1"/>
    </source>
</evidence>
<dbReference type="CDD" id="cd04682">
    <property type="entry name" value="NUDIX_Hydrolase"/>
    <property type="match status" value="1"/>
</dbReference>
<dbReference type="Pfam" id="PF00293">
    <property type="entry name" value="NUDIX"/>
    <property type="match status" value="1"/>
</dbReference>
<proteinExistence type="predicted"/>
<evidence type="ECO:0000313" key="3">
    <source>
        <dbReference type="Proteomes" id="UP001161388"/>
    </source>
</evidence>
<comment type="caution">
    <text evidence="2">The sequence shown here is derived from an EMBL/GenBank/DDBJ whole genome shotgun (WGS) entry which is preliminary data.</text>
</comment>
<dbReference type="RefSeq" id="WP_284375354.1">
    <property type="nucleotide sequence ID" value="NZ_BSNL01000001.1"/>
</dbReference>
<organism evidence="2 3">
    <name type="scientific">Sulfitobacter pacificus</name>
    <dbReference type="NCBI Taxonomy" id="1499314"/>
    <lineage>
        <taxon>Bacteria</taxon>
        <taxon>Pseudomonadati</taxon>
        <taxon>Pseudomonadota</taxon>
        <taxon>Alphaproteobacteria</taxon>
        <taxon>Rhodobacterales</taxon>
        <taxon>Roseobacteraceae</taxon>
        <taxon>Sulfitobacter</taxon>
    </lineage>
</organism>
<accession>A0ABQ5VNI3</accession>
<feature type="domain" description="Nudix hydrolase" evidence="1">
    <location>
        <begin position="1"/>
        <end position="140"/>
    </location>
</feature>
<dbReference type="Proteomes" id="UP001161388">
    <property type="component" value="Unassembled WGS sequence"/>
</dbReference>